<evidence type="ECO:0000313" key="3">
    <source>
        <dbReference type="Proteomes" id="UP000265080"/>
    </source>
</evidence>
<dbReference type="STRING" id="161767.ENSAPEP00000016056"/>
<reference evidence="2 3" key="1">
    <citation type="submission" date="2018-03" db="EMBL/GenBank/DDBJ databases">
        <title>Finding Nemo's genes: A chromosome-scale reference assembly of the genome of the orange clownfish Amphiprion percula.</title>
        <authorList>
            <person name="Lehmann R."/>
        </authorList>
    </citation>
    <scope>NUCLEOTIDE SEQUENCE</scope>
</reference>
<proteinExistence type="predicted"/>
<feature type="compositionally biased region" description="Basic and acidic residues" evidence="1">
    <location>
        <begin position="24"/>
        <end position="37"/>
    </location>
</feature>
<keyword evidence="3" id="KW-1185">Reference proteome</keyword>
<evidence type="ECO:0000313" key="2">
    <source>
        <dbReference type="Ensembl" id="ENSAPEP00000016056.1"/>
    </source>
</evidence>
<reference evidence="2" key="3">
    <citation type="submission" date="2025-09" db="UniProtKB">
        <authorList>
            <consortium name="Ensembl"/>
        </authorList>
    </citation>
    <scope>IDENTIFICATION</scope>
</reference>
<name>A0A3P8SWM7_AMPPE</name>
<protein>
    <submittedName>
        <fullName evidence="2">Uncharacterized protein</fullName>
    </submittedName>
</protein>
<evidence type="ECO:0000256" key="1">
    <source>
        <dbReference type="SAM" id="MobiDB-lite"/>
    </source>
</evidence>
<feature type="compositionally biased region" description="Polar residues" evidence="1">
    <location>
        <begin position="46"/>
        <end position="55"/>
    </location>
</feature>
<dbReference type="AlphaFoldDB" id="A0A3P8SWM7"/>
<sequence length="80" mass="8707">MLSSTSGSDSDSEVETKTKRKKQSAREMPVKKPKSGESSKPGSSKAQPNLSSATKSVKPLHLTFTTCVFPPVLRSFIVYF</sequence>
<dbReference type="Proteomes" id="UP000265080">
    <property type="component" value="Chromosome 24"/>
</dbReference>
<accession>A0A3P8SWM7</accession>
<dbReference type="Ensembl" id="ENSAPET00000016489.1">
    <property type="protein sequence ID" value="ENSAPEP00000016056.1"/>
    <property type="gene ID" value="ENSAPEG00000011443.1"/>
</dbReference>
<reference evidence="2" key="2">
    <citation type="submission" date="2025-08" db="UniProtKB">
        <authorList>
            <consortium name="Ensembl"/>
        </authorList>
    </citation>
    <scope>IDENTIFICATION</scope>
</reference>
<feature type="region of interest" description="Disordered" evidence="1">
    <location>
        <begin position="1"/>
        <end position="55"/>
    </location>
</feature>
<organism evidence="2 3">
    <name type="scientific">Amphiprion percula</name>
    <name type="common">Orange clownfish</name>
    <name type="synonym">Lutjanus percula</name>
    <dbReference type="NCBI Taxonomy" id="161767"/>
    <lineage>
        <taxon>Eukaryota</taxon>
        <taxon>Metazoa</taxon>
        <taxon>Chordata</taxon>
        <taxon>Craniata</taxon>
        <taxon>Vertebrata</taxon>
        <taxon>Euteleostomi</taxon>
        <taxon>Actinopterygii</taxon>
        <taxon>Neopterygii</taxon>
        <taxon>Teleostei</taxon>
        <taxon>Neoteleostei</taxon>
        <taxon>Acanthomorphata</taxon>
        <taxon>Ovalentaria</taxon>
        <taxon>Pomacentridae</taxon>
        <taxon>Amphiprion</taxon>
    </lineage>
</organism>